<feature type="signal peptide" evidence="1">
    <location>
        <begin position="1"/>
        <end position="23"/>
    </location>
</feature>
<evidence type="ECO:0000313" key="3">
    <source>
        <dbReference type="EMBL" id="GAW65948.1"/>
    </source>
</evidence>
<reference evidence="4" key="1">
    <citation type="submission" date="2017-05" db="EMBL/GenBank/DDBJ databases">
        <title>Draft genome sequence of Geobacter pelophilus, a iron(III)-reducing bacteria.</title>
        <authorList>
            <person name="Aoyagi T."/>
            <person name="Koike H."/>
            <person name="Morita T."/>
            <person name="Sato Y."/>
            <person name="Habe H."/>
            <person name="Hori T."/>
        </authorList>
    </citation>
    <scope>NUCLEOTIDE SEQUENCE [LARGE SCALE GENOMIC DNA]</scope>
    <source>
        <strain evidence="4">Drf2</strain>
    </source>
</reference>
<evidence type="ECO:0000313" key="4">
    <source>
        <dbReference type="Proteomes" id="UP000194153"/>
    </source>
</evidence>
<organism evidence="3 4">
    <name type="scientific">Geoanaerobacter pelophilus</name>
    <dbReference type="NCBI Taxonomy" id="60036"/>
    <lineage>
        <taxon>Bacteria</taxon>
        <taxon>Pseudomonadati</taxon>
        <taxon>Thermodesulfobacteriota</taxon>
        <taxon>Desulfuromonadia</taxon>
        <taxon>Geobacterales</taxon>
        <taxon>Geobacteraceae</taxon>
        <taxon>Geoanaerobacter</taxon>
    </lineage>
</organism>
<proteinExistence type="predicted"/>
<protein>
    <submittedName>
        <fullName evidence="3">Iron-regulated protein</fullName>
    </submittedName>
</protein>
<feature type="chain" id="PRO_5045598816" evidence="1">
    <location>
        <begin position="24"/>
        <end position="284"/>
    </location>
</feature>
<feature type="domain" description="Haem-binding uptake Tiki superfamily ChaN" evidence="2">
    <location>
        <begin position="41"/>
        <end position="246"/>
    </location>
</feature>
<dbReference type="SUPFAM" id="SSF159501">
    <property type="entry name" value="EreA/ChaN-like"/>
    <property type="match status" value="1"/>
</dbReference>
<gene>
    <name evidence="3" type="ORF">GPEL0_01r1074</name>
</gene>
<dbReference type="Gene3D" id="3.40.50.11550">
    <property type="match status" value="1"/>
</dbReference>
<accession>A0ABQ0MFS3</accession>
<evidence type="ECO:0000256" key="1">
    <source>
        <dbReference type="SAM" id="SignalP"/>
    </source>
</evidence>
<comment type="caution">
    <text evidence="3">The sequence shown here is derived from an EMBL/GenBank/DDBJ whole genome shotgun (WGS) entry which is preliminary data.</text>
</comment>
<keyword evidence="1" id="KW-0732">Signal</keyword>
<dbReference type="CDD" id="cd14727">
    <property type="entry name" value="ChanN-like"/>
    <property type="match status" value="1"/>
</dbReference>
<evidence type="ECO:0000259" key="2">
    <source>
        <dbReference type="Pfam" id="PF04187"/>
    </source>
</evidence>
<dbReference type="InterPro" id="IPR007314">
    <property type="entry name" value="Cofac_haem-bd_dom"/>
</dbReference>
<dbReference type="Pfam" id="PF04187">
    <property type="entry name" value="Cofac_haem_bdg"/>
    <property type="match status" value="1"/>
</dbReference>
<sequence>MSKTLRKAVLLLLCLFFPTQAHAGAITRVNDGQMVTMQQLTAKAEVADLVLIGEVHDKPAVHDLQLSIIRSLQDKKQPMAIGLEVMQSNSQQQLDDWVSGKMTEEQFQPVFAQNWSYDWRLYRDIFIFARDNKIPLIALNVPKEIVVKVSRQGYKALSKEEIKNLPPGTNADLNNTHTEFLKRAFQPLFKSVSNGKVFEYFCEAQTLRNSGMAMTLAQYVRQHPNTKMVVLAGIWHAIKNAVPEQLDRKGNRLSSVVIMPEIQEFSGGKATADLIDYLVQLPPP</sequence>
<dbReference type="RefSeq" id="WP_085812349.1">
    <property type="nucleotide sequence ID" value="NZ_BDQG01000001.1"/>
</dbReference>
<name>A0ABQ0MFS3_9BACT</name>
<dbReference type="EMBL" id="BDQG01000001">
    <property type="protein sequence ID" value="GAW65948.1"/>
    <property type="molecule type" value="Genomic_DNA"/>
</dbReference>
<keyword evidence="4" id="KW-1185">Reference proteome</keyword>
<dbReference type="Proteomes" id="UP000194153">
    <property type="component" value="Unassembled WGS sequence"/>
</dbReference>